<accession>A0A1H6EZX6</accession>
<name>A0A1H6EZX6_9ACTN</name>
<protein>
    <recommendedName>
        <fullName evidence="3">Histidine kinase-like ATPase domain-containing protein</fullName>
    </recommendedName>
</protein>
<dbReference type="AlphaFoldDB" id="A0A1H6EZX6"/>
<reference evidence="1 2" key="1">
    <citation type="submission" date="2016-10" db="EMBL/GenBank/DDBJ databases">
        <authorList>
            <person name="de Groot N.N."/>
        </authorList>
    </citation>
    <scope>NUCLEOTIDE SEQUENCE [LARGE SCALE GENOMIC DNA]</scope>
    <source>
        <strain evidence="1 2">CGMCC 4.7037</strain>
    </source>
</reference>
<keyword evidence="2" id="KW-1185">Reference proteome</keyword>
<sequence>MTNALVHGGGAWVRLSLRSEEVGGRRYWRLAVLDPGRSASVPMPRMPALGEIRGRGLWLVNELTGGCWGTELTQVGERVVWALLPLDERSEEPAT</sequence>
<gene>
    <name evidence="1" type="ORF">SAMN05444920_12687</name>
</gene>
<dbReference type="SUPFAM" id="SSF55874">
    <property type="entry name" value="ATPase domain of HSP90 chaperone/DNA topoisomerase II/histidine kinase"/>
    <property type="match status" value="1"/>
</dbReference>
<dbReference type="EMBL" id="FNVT01000026">
    <property type="protein sequence ID" value="SEH02429.1"/>
    <property type="molecule type" value="Genomic_DNA"/>
</dbReference>
<evidence type="ECO:0008006" key="3">
    <source>
        <dbReference type="Google" id="ProtNLM"/>
    </source>
</evidence>
<dbReference type="Gene3D" id="3.30.565.10">
    <property type="entry name" value="Histidine kinase-like ATPase, C-terminal domain"/>
    <property type="match status" value="1"/>
</dbReference>
<dbReference type="Proteomes" id="UP000236732">
    <property type="component" value="Unassembled WGS sequence"/>
</dbReference>
<proteinExistence type="predicted"/>
<organism evidence="1 2">
    <name type="scientific">Nonomuraea solani</name>
    <dbReference type="NCBI Taxonomy" id="1144553"/>
    <lineage>
        <taxon>Bacteria</taxon>
        <taxon>Bacillati</taxon>
        <taxon>Actinomycetota</taxon>
        <taxon>Actinomycetes</taxon>
        <taxon>Streptosporangiales</taxon>
        <taxon>Streptosporangiaceae</taxon>
        <taxon>Nonomuraea</taxon>
    </lineage>
</organism>
<dbReference type="InterPro" id="IPR036890">
    <property type="entry name" value="HATPase_C_sf"/>
</dbReference>
<evidence type="ECO:0000313" key="1">
    <source>
        <dbReference type="EMBL" id="SEH02429.1"/>
    </source>
</evidence>
<evidence type="ECO:0000313" key="2">
    <source>
        <dbReference type="Proteomes" id="UP000236732"/>
    </source>
</evidence>